<sequence length="129" mass="14682">MVVEARLDSIVDQFSDFILSLKMLFPHTDLRFVLDVMIHGLLHPDHRPKLSVEIFYKHGVDLKSKADTLYRLTGYIPTIYASEGRLVVEPMLALDDVYALAKDDDIESLAGNVVCCLDTLLSRRKLLYT</sequence>
<protein>
    <submittedName>
        <fullName evidence="1">Uncharacterized protein</fullName>
    </submittedName>
</protein>
<gene>
    <name evidence="1" type="ORF">NCAV_1141</name>
</gene>
<dbReference type="Proteomes" id="UP000236248">
    <property type="component" value="Chromosome NCAV"/>
</dbReference>
<reference evidence="2" key="1">
    <citation type="submission" date="2018-01" db="EMBL/GenBank/DDBJ databases">
        <authorList>
            <person name="Kerou L M."/>
        </authorList>
    </citation>
    <scope>NUCLEOTIDE SEQUENCE [LARGE SCALE GENOMIC DNA]</scope>
    <source>
        <strain evidence="2">SCU2</strain>
    </source>
</reference>
<dbReference type="EMBL" id="LT981265">
    <property type="protein sequence ID" value="SPC34316.1"/>
    <property type="molecule type" value="Genomic_DNA"/>
</dbReference>
<proteinExistence type="predicted"/>
<organism evidence="1 2">
    <name type="scientific">Candidatus Nitrosocaldus cavascurensis</name>
    <dbReference type="NCBI Taxonomy" id="2058097"/>
    <lineage>
        <taxon>Archaea</taxon>
        <taxon>Nitrososphaerota</taxon>
        <taxon>Nitrososphaeria</taxon>
        <taxon>Candidatus Nitrosocaldales</taxon>
        <taxon>Candidatus Nitrosocaldaceae</taxon>
        <taxon>Candidatus Nitrosocaldus</taxon>
    </lineage>
</organism>
<keyword evidence="2" id="KW-1185">Reference proteome</keyword>
<evidence type="ECO:0000313" key="1">
    <source>
        <dbReference type="EMBL" id="SPC34316.1"/>
    </source>
</evidence>
<dbReference type="KEGG" id="ncv:NCAV_1141"/>
<evidence type="ECO:0000313" key="2">
    <source>
        <dbReference type="Proteomes" id="UP000236248"/>
    </source>
</evidence>
<dbReference type="GeneID" id="41595155"/>
<accession>A0A2K5ARP3</accession>
<dbReference type="AlphaFoldDB" id="A0A2K5ARP3"/>
<name>A0A2K5ARP3_9ARCH</name>
<dbReference type="RefSeq" id="WP_103287009.1">
    <property type="nucleotide sequence ID" value="NZ_LT981265.1"/>
</dbReference>